<dbReference type="EMBL" id="JACHXF010000012">
    <property type="protein sequence ID" value="MBB3097682.1"/>
    <property type="molecule type" value="Genomic_DNA"/>
</dbReference>
<protein>
    <recommendedName>
        <fullName evidence="4">N-acetyltransferase domain-containing protein</fullName>
    </recommendedName>
</protein>
<feature type="compositionally biased region" description="Polar residues" evidence="1">
    <location>
        <begin position="1"/>
        <end position="12"/>
    </location>
</feature>
<reference evidence="2 3" key="1">
    <citation type="submission" date="2020-08" db="EMBL/GenBank/DDBJ databases">
        <title>Genomic Encyclopedia of Type Strains, Phase III (KMG-III): the genomes of soil and plant-associated and newly described type strains.</title>
        <authorList>
            <person name="Whitman W."/>
        </authorList>
    </citation>
    <scope>NUCLEOTIDE SEQUENCE [LARGE SCALE GENOMIC DNA]</scope>
    <source>
        <strain evidence="2 3">CECT 3287</strain>
    </source>
</reference>
<gene>
    <name evidence="2" type="ORF">FHR83_005366</name>
</gene>
<name>A0A7W5AJZ2_9ACTN</name>
<keyword evidence="3" id="KW-1185">Reference proteome</keyword>
<proteinExistence type="predicted"/>
<evidence type="ECO:0000313" key="3">
    <source>
        <dbReference type="Proteomes" id="UP000590749"/>
    </source>
</evidence>
<accession>A0A7W5AJZ2</accession>
<feature type="region of interest" description="Disordered" evidence="1">
    <location>
        <begin position="1"/>
        <end position="23"/>
    </location>
</feature>
<dbReference type="Proteomes" id="UP000590749">
    <property type="component" value="Unassembled WGS sequence"/>
</dbReference>
<comment type="caution">
    <text evidence="2">The sequence shown here is derived from an EMBL/GenBank/DDBJ whole genome shotgun (WGS) entry which is preliminary data.</text>
</comment>
<sequence>MHPGTEATTCLTSHVPPRHRPAPQYPAAAAPAITCINRADIPAVAAVAAHYTQDEPVAGWLLPDRRRRPAALRACFVLLIERALQNGFVDLLAGDRAVAIWLDRTRPLPAAPDQLQRLQEVCGPDSDAVLLLADIAGRHTPPIPHLHLAVLAAPDPADAVALLAHRQQRLDRVGVATFAYAANQVQLGALMAEGFQPSEAVRLPAGPPLWPSLRPAAQRPAVAGRPAAA</sequence>
<dbReference type="RefSeq" id="WP_183223076.1">
    <property type="nucleotide sequence ID" value="NZ_BMPW01000019.1"/>
</dbReference>
<evidence type="ECO:0000313" key="2">
    <source>
        <dbReference type="EMBL" id="MBB3097682.1"/>
    </source>
</evidence>
<dbReference type="Gene3D" id="3.40.630.30">
    <property type="match status" value="1"/>
</dbReference>
<organism evidence="2 3">
    <name type="scientific">Actinoplanes campanulatus</name>
    <dbReference type="NCBI Taxonomy" id="113559"/>
    <lineage>
        <taxon>Bacteria</taxon>
        <taxon>Bacillati</taxon>
        <taxon>Actinomycetota</taxon>
        <taxon>Actinomycetes</taxon>
        <taxon>Micromonosporales</taxon>
        <taxon>Micromonosporaceae</taxon>
        <taxon>Actinoplanes</taxon>
    </lineage>
</organism>
<evidence type="ECO:0000256" key="1">
    <source>
        <dbReference type="SAM" id="MobiDB-lite"/>
    </source>
</evidence>
<dbReference type="AlphaFoldDB" id="A0A7W5AJZ2"/>
<evidence type="ECO:0008006" key="4">
    <source>
        <dbReference type="Google" id="ProtNLM"/>
    </source>
</evidence>